<organism evidence="3 4">
    <name type="scientific">Thermococcus aggregans</name>
    <dbReference type="NCBI Taxonomy" id="110163"/>
    <lineage>
        <taxon>Archaea</taxon>
        <taxon>Methanobacteriati</taxon>
        <taxon>Methanobacteriota</taxon>
        <taxon>Thermococci</taxon>
        <taxon>Thermococcales</taxon>
        <taxon>Thermococcaceae</taxon>
        <taxon>Thermococcus</taxon>
    </lineage>
</organism>
<gene>
    <name evidence="3" type="ORF">NF865_00225</name>
</gene>
<reference evidence="3" key="2">
    <citation type="submission" date="2022-06" db="EMBL/GenBank/DDBJ databases">
        <authorList>
            <person name="Park Y.-J."/>
        </authorList>
    </citation>
    <scope>NUCLEOTIDE SEQUENCE</scope>
    <source>
        <strain evidence="3">TY</strain>
    </source>
</reference>
<protein>
    <submittedName>
        <fullName evidence="3">TBP-interacting protein</fullName>
    </submittedName>
</protein>
<dbReference type="InterPro" id="IPR049118">
    <property type="entry name" value="TBPIP_C"/>
</dbReference>
<dbReference type="KEGG" id="tagg:NF865_00225"/>
<keyword evidence="4" id="KW-1185">Reference proteome</keyword>
<feature type="domain" description="TBP-interacting protein C-terminal" evidence="2">
    <location>
        <begin position="103"/>
        <end position="217"/>
    </location>
</feature>
<dbReference type="Pfam" id="PF21664">
    <property type="entry name" value="TBPIP_C"/>
    <property type="match status" value="1"/>
</dbReference>
<accession>A0A9E7N085</accession>
<dbReference type="InterPro" id="IPR029125">
    <property type="entry name" value="TIP_N"/>
</dbReference>
<reference evidence="3" key="1">
    <citation type="journal article" date="1998" name="Int. J. Syst. Bacteriol. 48 Pt">
        <title>Thermococcus guaymasensis sp. nov. and Thermococcus aggregans sp. nov., two novel thermophilic archaea isolated from the Guaymas Basin hydrothermal vent site.</title>
        <authorList>
            <person name="Canganella F."/>
            <person name="Jones W.J."/>
            <person name="Gambacorta A."/>
            <person name="Antranikian G."/>
        </authorList>
    </citation>
    <scope>NUCLEOTIDE SEQUENCE</scope>
    <source>
        <strain evidence="3">TY</strain>
    </source>
</reference>
<dbReference type="RefSeq" id="WP_253305683.1">
    <property type="nucleotide sequence ID" value="NZ_CP099582.1"/>
</dbReference>
<dbReference type="Gene3D" id="3.40.1350.70">
    <property type="entry name" value="TBP-interacting protein, N-terminal domain"/>
    <property type="match status" value="1"/>
</dbReference>
<dbReference type="AlphaFoldDB" id="A0A9E7N085"/>
<dbReference type="Pfam" id="PF15517">
    <property type="entry name" value="TBPIP_N"/>
    <property type="match status" value="1"/>
</dbReference>
<dbReference type="Gene3D" id="3.90.79.30">
    <property type="entry name" value="TBP-interacting protein, C-terminal domain"/>
    <property type="match status" value="1"/>
</dbReference>
<dbReference type="InterPro" id="IPR038230">
    <property type="entry name" value="TIP_N_sf"/>
</dbReference>
<dbReference type="EMBL" id="CP099582">
    <property type="protein sequence ID" value="USS41747.1"/>
    <property type="molecule type" value="Genomic_DNA"/>
</dbReference>
<dbReference type="SUPFAM" id="SSF159612">
    <property type="entry name" value="TBP-interacting protein-like"/>
    <property type="match status" value="1"/>
</dbReference>
<proteinExistence type="predicted"/>
<evidence type="ECO:0000313" key="3">
    <source>
        <dbReference type="EMBL" id="USS41747.1"/>
    </source>
</evidence>
<dbReference type="InterPro" id="IPR043112">
    <property type="entry name" value="TIP_C"/>
</dbReference>
<evidence type="ECO:0000259" key="1">
    <source>
        <dbReference type="Pfam" id="PF15517"/>
    </source>
</evidence>
<name>A0A9E7N085_THEAG</name>
<evidence type="ECO:0000259" key="2">
    <source>
        <dbReference type="Pfam" id="PF21664"/>
    </source>
</evidence>
<dbReference type="Proteomes" id="UP001055732">
    <property type="component" value="Chromosome"/>
</dbReference>
<evidence type="ECO:0000313" key="4">
    <source>
        <dbReference type="Proteomes" id="UP001055732"/>
    </source>
</evidence>
<sequence>MKYSELGDRVKRVYSRIRMLDDYHWDIYEDKIIGYHRKSRLPVRIKLAESREEAEKLSEEKGEQGIDIAVLPDNGTFYIKNGTFILSERFLKATLMDINDHIVWSGFKVVENNGKLVQEDFYEYLGGLLVRHLKNNMMNGQDYVLWQFYKCEKCGKYVDIESVPEHLAKHNISVAEKDSEKYEIFELNFLEGKVFDKFGEEVAQDKFAPESQAFLKEMLGEPKVQEK</sequence>
<feature type="domain" description="TBP-interacting protein N-terminal" evidence="1">
    <location>
        <begin position="3"/>
        <end position="102"/>
    </location>
</feature>